<dbReference type="InterPro" id="IPR013762">
    <property type="entry name" value="Integrase-like_cat_sf"/>
</dbReference>
<evidence type="ECO:0000313" key="8">
    <source>
        <dbReference type="EMBL" id="PPQ33381.1"/>
    </source>
</evidence>
<dbReference type="Proteomes" id="UP000239089">
    <property type="component" value="Unassembled WGS sequence"/>
</dbReference>
<dbReference type="Pfam" id="PF00589">
    <property type="entry name" value="Phage_integrase"/>
    <property type="match status" value="1"/>
</dbReference>
<dbReference type="PANTHER" id="PTHR30629:SF2">
    <property type="entry name" value="PROPHAGE INTEGRASE INTS-RELATED"/>
    <property type="match status" value="1"/>
</dbReference>
<reference evidence="8 9" key="1">
    <citation type="journal article" date="2018" name="Arch. Microbiol.">
        <title>New insights into the metabolic potential of the phototrophic purple bacterium Rhodopila globiformis DSM 161(T) from its draft genome sequence and evidence for a vanadium-dependent nitrogenase.</title>
        <authorList>
            <person name="Imhoff J.F."/>
            <person name="Rahn T."/>
            <person name="Kunzel S."/>
            <person name="Neulinger S.C."/>
        </authorList>
    </citation>
    <scope>NUCLEOTIDE SEQUENCE [LARGE SCALE GENOMIC DNA]</scope>
    <source>
        <strain evidence="8 9">DSM 16996</strain>
    </source>
</reference>
<proteinExistence type="inferred from homology"/>
<dbReference type="OrthoDB" id="7615137at2"/>
<dbReference type="InterPro" id="IPR050808">
    <property type="entry name" value="Phage_Integrase"/>
</dbReference>
<evidence type="ECO:0000256" key="4">
    <source>
        <dbReference type="ARBA" id="ARBA00023172"/>
    </source>
</evidence>
<gene>
    <name evidence="8" type="ORF">CCR94_01925</name>
</gene>
<keyword evidence="2" id="KW-0229">DNA integration</keyword>
<evidence type="ECO:0000259" key="6">
    <source>
        <dbReference type="PROSITE" id="PS51898"/>
    </source>
</evidence>
<dbReference type="Gene3D" id="1.10.150.130">
    <property type="match status" value="1"/>
</dbReference>
<evidence type="ECO:0000256" key="3">
    <source>
        <dbReference type="ARBA" id="ARBA00023125"/>
    </source>
</evidence>
<dbReference type="InterPro" id="IPR038488">
    <property type="entry name" value="Integrase_DNA-bd_sf"/>
</dbReference>
<dbReference type="SUPFAM" id="SSF56349">
    <property type="entry name" value="DNA breaking-rejoining enzymes"/>
    <property type="match status" value="1"/>
</dbReference>
<accession>A0A2S6NFI2</accession>
<dbReference type="GO" id="GO:0015074">
    <property type="term" value="P:DNA integration"/>
    <property type="evidence" value="ECO:0007669"/>
    <property type="project" value="UniProtKB-KW"/>
</dbReference>
<dbReference type="EMBL" id="NHSJ01000022">
    <property type="protein sequence ID" value="PPQ33381.1"/>
    <property type="molecule type" value="Genomic_DNA"/>
</dbReference>
<feature type="domain" description="Tyr recombinase" evidence="6">
    <location>
        <begin position="222"/>
        <end position="408"/>
    </location>
</feature>
<dbReference type="PROSITE" id="PS51898">
    <property type="entry name" value="TYR_RECOMBINASE"/>
    <property type="match status" value="1"/>
</dbReference>
<comment type="similarity">
    <text evidence="1">Belongs to the 'phage' integrase family.</text>
</comment>
<protein>
    <recommendedName>
        <fullName evidence="10">Tyr recombinase domain-containing protein</fullName>
    </recommendedName>
</protein>
<evidence type="ECO:0000259" key="7">
    <source>
        <dbReference type="PROSITE" id="PS51900"/>
    </source>
</evidence>
<evidence type="ECO:0000313" key="9">
    <source>
        <dbReference type="Proteomes" id="UP000239089"/>
    </source>
</evidence>
<dbReference type="RefSeq" id="WP_104506202.1">
    <property type="nucleotide sequence ID" value="NZ_NHSJ01000022.1"/>
</dbReference>
<dbReference type="InterPro" id="IPR010998">
    <property type="entry name" value="Integrase_recombinase_N"/>
</dbReference>
<evidence type="ECO:0008006" key="10">
    <source>
        <dbReference type="Google" id="ProtNLM"/>
    </source>
</evidence>
<evidence type="ECO:0000256" key="2">
    <source>
        <dbReference type="ARBA" id="ARBA00022908"/>
    </source>
</evidence>
<dbReference type="GO" id="GO:0003677">
    <property type="term" value="F:DNA binding"/>
    <property type="evidence" value="ECO:0007669"/>
    <property type="project" value="UniProtKB-UniRule"/>
</dbReference>
<dbReference type="Gene3D" id="3.30.160.390">
    <property type="entry name" value="Integrase, DNA-binding domain"/>
    <property type="match status" value="1"/>
</dbReference>
<dbReference type="PROSITE" id="PS51900">
    <property type="entry name" value="CB"/>
    <property type="match status" value="1"/>
</dbReference>
<keyword evidence="4" id="KW-0233">DNA recombination</keyword>
<dbReference type="CDD" id="cd00796">
    <property type="entry name" value="INT_Rci_Hp1_C"/>
    <property type="match status" value="1"/>
</dbReference>
<dbReference type="InterPro" id="IPR011010">
    <property type="entry name" value="DNA_brk_join_enz"/>
</dbReference>
<evidence type="ECO:0000256" key="5">
    <source>
        <dbReference type="PROSITE-ProRule" id="PRU01248"/>
    </source>
</evidence>
<evidence type="ECO:0000256" key="1">
    <source>
        <dbReference type="ARBA" id="ARBA00008857"/>
    </source>
</evidence>
<sequence>MLTLKNIAALDLESVEWDAGRGSVSGFGARRQKGASVTYVLKYRTAEGRQRWHTIGKHGAPWTPDTAREEAKKILGLVARGDDPAAKKIATRRAETVAELCDAYISAAEEGRLLTKRRAPKKASTLATDKGRVERHIKPLLGNLKVAAVKRRDVENFRDDVANGKTAVRIKTGKHGLARVTGGRGTSTRTMALLGVIFSYAEHQGLRADNPVHGIETHAYAERLRRFSDDEFAAIGKALEALPTAWPMALAGTRFLALTGWRRGEMLALRWEDLDIPNRTVFLPDTKTGRSMRPLSAPACDLLQKLDRLGPLVFPASTDAKRKKDDGNTPPAFDKPMAGFQNVWRRVATKAELPADCSPHVFRHSFASVAADLGYSELTIAALIGHKKASITSKYTHHADAVLLAAADAVASAISNKLQGG</sequence>
<dbReference type="PANTHER" id="PTHR30629">
    <property type="entry name" value="PROPHAGE INTEGRASE"/>
    <property type="match status" value="1"/>
</dbReference>
<name>A0A2S6NFI2_9HYPH</name>
<dbReference type="GO" id="GO:0006310">
    <property type="term" value="P:DNA recombination"/>
    <property type="evidence" value="ECO:0007669"/>
    <property type="project" value="UniProtKB-KW"/>
</dbReference>
<dbReference type="InterPro" id="IPR002104">
    <property type="entry name" value="Integrase_catalytic"/>
</dbReference>
<keyword evidence="9" id="KW-1185">Reference proteome</keyword>
<dbReference type="InterPro" id="IPR044068">
    <property type="entry name" value="CB"/>
</dbReference>
<keyword evidence="3 5" id="KW-0238">DNA-binding</keyword>
<feature type="domain" description="Core-binding (CB)" evidence="7">
    <location>
        <begin position="95"/>
        <end position="202"/>
    </location>
</feature>
<dbReference type="Pfam" id="PF13356">
    <property type="entry name" value="Arm-DNA-bind_3"/>
    <property type="match status" value="1"/>
</dbReference>
<dbReference type="InterPro" id="IPR025166">
    <property type="entry name" value="Integrase_DNA_bind_dom"/>
</dbReference>
<organism evidence="8 9">
    <name type="scientific">Rhodoblastus sphagnicola</name>
    <dbReference type="NCBI Taxonomy" id="333368"/>
    <lineage>
        <taxon>Bacteria</taxon>
        <taxon>Pseudomonadati</taxon>
        <taxon>Pseudomonadota</taxon>
        <taxon>Alphaproteobacteria</taxon>
        <taxon>Hyphomicrobiales</taxon>
        <taxon>Rhodoblastaceae</taxon>
        <taxon>Rhodoblastus</taxon>
    </lineage>
</organism>
<dbReference type="Gene3D" id="1.10.443.10">
    <property type="entry name" value="Intergrase catalytic core"/>
    <property type="match status" value="1"/>
</dbReference>
<comment type="caution">
    <text evidence="8">The sequence shown here is derived from an EMBL/GenBank/DDBJ whole genome shotgun (WGS) entry which is preliminary data.</text>
</comment>
<dbReference type="AlphaFoldDB" id="A0A2S6NFI2"/>